<protein>
    <submittedName>
        <fullName evidence="2">N-acetyltransferase</fullName>
    </submittedName>
</protein>
<organism evidence="2 3">
    <name type="scientific">Frondihabitans sucicola</name>
    <dbReference type="NCBI Taxonomy" id="1268041"/>
    <lineage>
        <taxon>Bacteria</taxon>
        <taxon>Bacillati</taxon>
        <taxon>Actinomycetota</taxon>
        <taxon>Actinomycetes</taxon>
        <taxon>Micrococcales</taxon>
        <taxon>Microbacteriaceae</taxon>
        <taxon>Frondihabitans</taxon>
    </lineage>
</organism>
<dbReference type="InterPro" id="IPR000182">
    <property type="entry name" value="GNAT_dom"/>
</dbReference>
<proteinExistence type="predicted"/>
<accession>A0ABN6Y2X6</accession>
<reference evidence="3" key="1">
    <citation type="journal article" date="2019" name="Int. J. Syst. Evol. Microbiol.">
        <title>The Global Catalogue of Microorganisms (GCM) 10K type strain sequencing project: providing services to taxonomists for standard genome sequencing and annotation.</title>
        <authorList>
            <consortium name="The Broad Institute Genomics Platform"/>
            <consortium name="The Broad Institute Genome Sequencing Center for Infectious Disease"/>
            <person name="Wu L."/>
            <person name="Ma J."/>
        </authorList>
    </citation>
    <scope>NUCLEOTIDE SEQUENCE [LARGE SCALE GENOMIC DNA]</scope>
    <source>
        <strain evidence="3">NBRC 108728</strain>
    </source>
</reference>
<dbReference type="EMBL" id="AP027732">
    <property type="protein sequence ID" value="BDZ51411.1"/>
    <property type="molecule type" value="Genomic_DNA"/>
</dbReference>
<dbReference type="PROSITE" id="PS51186">
    <property type="entry name" value="GNAT"/>
    <property type="match status" value="1"/>
</dbReference>
<dbReference type="InterPro" id="IPR016181">
    <property type="entry name" value="Acyl_CoA_acyltransferase"/>
</dbReference>
<sequence>MIVPASASPRVRDMTPTGPGAMAAAFFELGWNKPRSQFDTYLEEYRSGERHVLVVDVEGAFAGYVTLVWTSRYEPFAAAGIPEVSDLNVLPGFRRHGLGNALLDAAEALAGTRSDVVGLGVGLLADYGPAQRIYVRRGYVPDGRGIMYDEQPVGYAEHIPIDDDATLKFTLALR</sequence>
<evidence type="ECO:0000259" key="1">
    <source>
        <dbReference type="PROSITE" id="PS51186"/>
    </source>
</evidence>
<evidence type="ECO:0000313" key="2">
    <source>
        <dbReference type="EMBL" id="BDZ51411.1"/>
    </source>
</evidence>
<dbReference type="Proteomes" id="UP001321486">
    <property type="component" value="Chromosome"/>
</dbReference>
<dbReference type="Gene3D" id="3.40.630.30">
    <property type="match status" value="1"/>
</dbReference>
<dbReference type="Pfam" id="PF00583">
    <property type="entry name" value="Acetyltransf_1"/>
    <property type="match status" value="1"/>
</dbReference>
<dbReference type="CDD" id="cd04301">
    <property type="entry name" value="NAT_SF"/>
    <property type="match status" value="1"/>
</dbReference>
<gene>
    <name evidence="2" type="ORF">GCM10025867_36520</name>
</gene>
<name>A0ABN6Y2X6_9MICO</name>
<dbReference type="SUPFAM" id="SSF55729">
    <property type="entry name" value="Acyl-CoA N-acyltransferases (Nat)"/>
    <property type="match status" value="1"/>
</dbReference>
<evidence type="ECO:0000313" key="3">
    <source>
        <dbReference type="Proteomes" id="UP001321486"/>
    </source>
</evidence>
<keyword evidence="3" id="KW-1185">Reference proteome</keyword>
<feature type="domain" description="N-acetyltransferase" evidence="1">
    <location>
        <begin position="9"/>
        <end position="162"/>
    </location>
</feature>